<keyword evidence="2" id="KW-1185">Reference proteome</keyword>
<dbReference type="EMBL" id="BAABRU010000018">
    <property type="protein sequence ID" value="GAA5530411.1"/>
    <property type="molecule type" value="Genomic_DNA"/>
</dbReference>
<accession>A0ABP9X7L9</accession>
<evidence type="ECO:0000313" key="2">
    <source>
        <dbReference type="Proteomes" id="UP001428290"/>
    </source>
</evidence>
<name>A0ABP9X7L9_9CHLR</name>
<organism evidence="1 2">
    <name type="scientific">Herpetosiphon gulosus</name>
    <dbReference type="NCBI Taxonomy" id="1973496"/>
    <lineage>
        <taxon>Bacteria</taxon>
        <taxon>Bacillati</taxon>
        <taxon>Chloroflexota</taxon>
        <taxon>Chloroflexia</taxon>
        <taxon>Herpetosiphonales</taxon>
        <taxon>Herpetosiphonaceae</taxon>
        <taxon>Herpetosiphon</taxon>
    </lineage>
</organism>
<proteinExistence type="predicted"/>
<reference evidence="1 2" key="1">
    <citation type="submission" date="2024-02" db="EMBL/GenBank/DDBJ databases">
        <title>Herpetosiphon gulosus NBRC 112829.</title>
        <authorList>
            <person name="Ichikawa N."/>
            <person name="Katano-Makiyama Y."/>
            <person name="Hidaka K."/>
        </authorList>
    </citation>
    <scope>NUCLEOTIDE SEQUENCE [LARGE SCALE GENOMIC DNA]</scope>
    <source>
        <strain evidence="1 2">NBRC 112829</strain>
    </source>
</reference>
<sequence length="96" mass="11249">MGMPVFPPFPVQRHSRHIGCEYTSKIDSVQIDMSSRFNILDEKRMRIIREIAHANGLKAMSLLAWVVVAMGRAYQTRRWHKTTTQIQLRRRWIAGV</sequence>
<evidence type="ECO:0000313" key="1">
    <source>
        <dbReference type="EMBL" id="GAA5530411.1"/>
    </source>
</evidence>
<protein>
    <submittedName>
        <fullName evidence="1">Uncharacterized protein</fullName>
    </submittedName>
</protein>
<dbReference type="Proteomes" id="UP001428290">
    <property type="component" value="Unassembled WGS sequence"/>
</dbReference>
<gene>
    <name evidence="1" type="ORF">Hgul01_04230</name>
</gene>
<comment type="caution">
    <text evidence="1">The sequence shown here is derived from an EMBL/GenBank/DDBJ whole genome shotgun (WGS) entry which is preliminary data.</text>
</comment>